<dbReference type="KEGG" id="plm:Plim_2126"/>
<dbReference type="STRING" id="521674.Plim_2126"/>
<reference evidence="1 2" key="1">
    <citation type="journal article" date="2010" name="Stand. Genomic Sci.">
        <title>Complete genome sequence of Planctomyces limnophilus type strain (Mu 290).</title>
        <authorList>
            <person name="Labutti K."/>
            <person name="Sikorski J."/>
            <person name="Schneider S."/>
            <person name="Nolan M."/>
            <person name="Lucas S."/>
            <person name="Glavina Del Rio T."/>
            <person name="Tice H."/>
            <person name="Cheng J.F."/>
            <person name="Goodwin L."/>
            <person name="Pitluck S."/>
            <person name="Liolios K."/>
            <person name="Ivanova N."/>
            <person name="Mavromatis K."/>
            <person name="Mikhailova N."/>
            <person name="Pati A."/>
            <person name="Chen A."/>
            <person name="Palaniappan K."/>
            <person name="Land M."/>
            <person name="Hauser L."/>
            <person name="Chang Y.J."/>
            <person name="Jeffries C.D."/>
            <person name="Tindall B.J."/>
            <person name="Rohde M."/>
            <person name="Goker M."/>
            <person name="Woyke T."/>
            <person name="Bristow J."/>
            <person name="Eisen J.A."/>
            <person name="Markowitz V."/>
            <person name="Hugenholtz P."/>
            <person name="Kyrpides N.C."/>
            <person name="Klenk H.P."/>
            <person name="Lapidus A."/>
        </authorList>
    </citation>
    <scope>NUCLEOTIDE SEQUENCE [LARGE SCALE GENOMIC DNA]</scope>
    <source>
        <strain evidence="2">ATCC 43296 / DSM 3776 / IFAM 1008 / 290</strain>
    </source>
</reference>
<dbReference type="Proteomes" id="UP000002220">
    <property type="component" value="Chromosome"/>
</dbReference>
<accession>D5SMP8</accession>
<dbReference type="HOGENOM" id="CLU_914840_0_0_0"/>
<protein>
    <submittedName>
        <fullName evidence="1">Uncharacterized protein</fullName>
    </submittedName>
</protein>
<name>D5SMP8_PLAL2</name>
<proteinExistence type="predicted"/>
<dbReference type="NCBIfam" id="NF045672">
    <property type="entry name" value="MCP_gp7_epsi_15"/>
    <property type="match status" value="1"/>
</dbReference>
<evidence type="ECO:0000313" key="2">
    <source>
        <dbReference type="Proteomes" id="UP000002220"/>
    </source>
</evidence>
<dbReference type="InterPro" id="IPR048813">
    <property type="entry name" value="GP7-like"/>
</dbReference>
<dbReference type="OrthoDB" id="210243at2"/>
<evidence type="ECO:0000313" key="1">
    <source>
        <dbReference type="EMBL" id="ADG67953.1"/>
    </source>
</evidence>
<dbReference type="RefSeq" id="WP_013110384.1">
    <property type="nucleotide sequence ID" value="NC_014148.1"/>
</dbReference>
<sequence length="304" mass="32882">MPTGMITLLDIAKKNGSDRTVGLIEETVVATPELQLGAARTIKGISYPVLVRNEVPRGGFRSANEGTDRLKNNYVNKTFEAMIFNPQWAMDKAVAMADEDGPAAAMAREAQGIMLGAMIHLAMQFYYGVNNDAKGFPGLVAQYDLTGMTLDAEGAGGRSVWAVKFGPQHVQWLWAQDGTGLVVTPEREQTLYDANGKPYTGICQEINTRVGLQLGSRHSAARIANLDGTAGHTLNDDLMFDLLAKFPADVRPDMFLMNTNSLNELRKSRTATNNTGTPAPIPTEVGNVPIMLTEALKNNEPAVT</sequence>
<dbReference type="Pfam" id="PF20911">
    <property type="entry name" value="GP7"/>
    <property type="match status" value="1"/>
</dbReference>
<dbReference type="EMBL" id="CP001744">
    <property type="protein sequence ID" value="ADG67953.1"/>
    <property type="molecule type" value="Genomic_DNA"/>
</dbReference>
<gene>
    <name evidence="1" type="ordered locus">Plim_2126</name>
</gene>
<dbReference type="eggNOG" id="ENOG5033868">
    <property type="taxonomic scope" value="Bacteria"/>
</dbReference>
<keyword evidence="2" id="KW-1185">Reference proteome</keyword>
<dbReference type="AlphaFoldDB" id="D5SMP8"/>
<organism evidence="1 2">
    <name type="scientific">Planctopirus limnophila (strain ATCC 43296 / DSM 3776 / IFAM 1008 / Mu 290)</name>
    <name type="common">Planctomyces limnophilus</name>
    <dbReference type="NCBI Taxonomy" id="521674"/>
    <lineage>
        <taxon>Bacteria</taxon>
        <taxon>Pseudomonadati</taxon>
        <taxon>Planctomycetota</taxon>
        <taxon>Planctomycetia</taxon>
        <taxon>Planctomycetales</taxon>
        <taxon>Planctomycetaceae</taxon>
        <taxon>Planctopirus</taxon>
    </lineage>
</organism>